<dbReference type="GO" id="GO:0008614">
    <property type="term" value="P:pyridoxine metabolic process"/>
    <property type="evidence" value="ECO:0007669"/>
    <property type="project" value="TreeGrafter"/>
</dbReference>
<comment type="subunit">
    <text evidence="9 10">In the presence of PdxS, forms a dodecamer of heterodimers. Only shows activity in the heterodimer.</text>
</comment>
<comment type="similarity">
    <text evidence="1 10">Belongs to the glutaminase PdxT/SNO family.</text>
</comment>
<dbReference type="Proteomes" id="UP000282654">
    <property type="component" value="Unassembled WGS sequence"/>
</dbReference>
<evidence type="ECO:0000256" key="12">
    <source>
        <dbReference type="PIRSR" id="PIRSR005639-2"/>
    </source>
</evidence>
<comment type="caution">
    <text evidence="13">The sequence shown here is derived from an EMBL/GenBank/DDBJ whole genome shotgun (WGS) entry which is preliminary data.</text>
</comment>
<dbReference type="GO" id="GO:0036381">
    <property type="term" value="F:pyridoxal 5'-phosphate synthase (glutamine hydrolysing) activity"/>
    <property type="evidence" value="ECO:0007669"/>
    <property type="project" value="UniProtKB-UniRule"/>
</dbReference>
<feature type="active site" description="Nucleophile" evidence="10 11">
    <location>
        <position position="85"/>
    </location>
</feature>
<keyword evidence="14" id="KW-1185">Reference proteome</keyword>
<dbReference type="GO" id="GO:0004359">
    <property type="term" value="F:glutaminase activity"/>
    <property type="evidence" value="ECO:0007669"/>
    <property type="project" value="UniProtKB-UniRule"/>
</dbReference>
<evidence type="ECO:0000256" key="5">
    <source>
        <dbReference type="ARBA" id="ARBA00023239"/>
    </source>
</evidence>
<gene>
    <name evidence="10" type="primary">pdxT</name>
    <name evidence="13" type="ORF">EDD75_1446</name>
</gene>
<keyword evidence="2 10" id="KW-0378">Hydrolase</keyword>
<dbReference type="PROSITE" id="PS51273">
    <property type="entry name" value="GATASE_TYPE_1"/>
    <property type="match status" value="1"/>
</dbReference>
<comment type="pathway">
    <text evidence="10">Cofactor biosynthesis; pyridoxal 5'-phosphate biosynthesis.</text>
</comment>
<evidence type="ECO:0000256" key="6">
    <source>
        <dbReference type="ARBA" id="ARBA00047992"/>
    </source>
</evidence>
<dbReference type="SUPFAM" id="SSF52317">
    <property type="entry name" value="Class I glutamine amidotransferase-like"/>
    <property type="match status" value="1"/>
</dbReference>
<dbReference type="NCBIfam" id="TIGR03800">
    <property type="entry name" value="PLP_synth_Pdx2"/>
    <property type="match status" value="1"/>
</dbReference>
<evidence type="ECO:0000256" key="8">
    <source>
        <dbReference type="ARBA" id="ARBA00054599"/>
    </source>
</evidence>
<sequence>METESSSPRVGVLALQGAFREHKWALERLGVSAPLVLKAEDLAAIDALIIPGGESTTIGRLLNVFGLMAPLLARVAAGLPVFGTCAGMVLLAREIEGSAQPRLGVMDVTVRRNAFGRQVDSFEVDLTVSVLGPPPFRGVFIRAPYITRVGPGVEVLACLAEKVILVRQGRLLAASFHPELTDDLRLHRYFVNEVAGLAIPADR</sequence>
<evidence type="ECO:0000256" key="1">
    <source>
        <dbReference type="ARBA" id="ARBA00008345"/>
    </source>
</evidence>
<feature type="binding site" evidence="10 12">
    <location>
        <begin position="141"/>
        <end position="142"/>
    </location>
    <ligand>
        <name>L-glutamine</name>
        <dbReference type="ChEBI" id="CHEBI:58359"/>
    </ligand>
</feature>
<dbReference type="GO" id="GO:0005829">
    <property type="term" value="C:cytosol"/>
    <property type="evidence" value="ECO:0007669"/>
    <property type="project" value="TreeGrafter"/>
</dbReference>
<dbReference type="FunFam" id="3.40.50.880:FF:000010">
    <property type="entry name" value="uncharacterized protein LOC100176842 isoform X2"/>
    <property type="match status" value="1"/>
</dbReference>
<protein>
    <recommendedName>
        <fullName evidence="10">Pyridoxal 5'-phosphate synthase subunit PdxT</fullName>
        <ecNumber evidence="10">4.3.3.6</ecNumber>
    </recommendedName>
    <alternativeName>
        <fullName evidence="10">Pdx2</fullName>
    </alternativeName>
    <alternativeName>
        <fullName evidence="10">Pyridoxal 5'-phosphate synthase glutaminase subunit</fullName>
        <ecNumber evidence="10">3.5.1.2</ecNumber>
    </alternativeName>
</protein>
<feature type="active site" description="Charge relay system" evidence="10 11">
    <location>
        <position position="179"/>
    </location>
</feature>
<feature type="binding site" evidence="10 12">
    <location>
        <begin position="53"/>
        <end position="55"/>
    </location>
    <ligand>
        <name>L-glutamine</name>
        <dbReference type="ChEBI" id="CHEBI:58359"/>
    </ligand>
</feature>
<evidence type="ECO:0000256" key="7">
    <source>
        <dbReference type="ARBA" id="ARBA00049534"/>
    </source>
</evidence>
<dbReference type="AlphaFoldDB" id="A0A3N5BGL7"/>
<dbReference type="InterPro" id="IPR021196">
    <property type="entry name" value="PdxT/SNO_CS"/>
</dbReference>
<evidence type="ECO:0000313" key="13">
    <source>
        <dbReference type="EMBL" id="RPF47162.1"/>
    </source>
</evidence>
<evidence type="ECO:0000313" key="14">
    <source>
        <dbReference type="Proteomes" id="UP000282654"/>
    </source>
</evidence>
<dbReference type="GO" id="GO:0006543">
    <property type="term" value="P:L-glutamine catabolic process"/>
    <property type="evidence" value="ECO:0007669"/>
    <property type="project" value="UniProtKB-UniRule"/>
</dbReference>
<dbReference type="GO" id="GO:1903600">
    <property type="term" value="C:glutaminase complex"/>
    <property type="evidence" value="ECO:0007669"/>
    <property type="project" value="TreeGrafter"/>
</dbReference>
<dbReference type="OrthoDB" id="9810320at2"/>
<dbReference type="GO" id="GO:0042823">
    <property type="term" value="P:pyridoxal phosphate biosynthetic process"/>
    <property type="evidence" value="ECO:0007669"/>
    <property type="project" value="UniProtKB-UniRule"/>
</dbReference>
<evidence type="ECO:0000256" key="10">
    <source>
        <dbReference type="HAMAP-Rule" id="MF_01615"/>
    </source>
</evidence>
<dbReference type="Pfam" id="PF01174">
    <property type="entry name" value="SNO"/>
    <property type="match status" value="1"/>
</dbReference>
<dbReference type="EC" id="4.3.3.6" evidence="10"/>
<dbReference type="PIRSF" id="PIRSF005639">
    <property type="entry name" value="Glut_amidoT_SNO"/>
    <property type="match status" value="1"/>
</dbReference>
<dbReference type="PROSITE" id="PS01236">
    <property type="entry name" value="PDXT_SNO_1"/>
    <property type="match status" value="1"/>
</dbReference>
<dbReference type="PANTHER" id="PTHR31559:SF0">
    <property type="entry name" value="PYRIDOXAL 5'-PHOSPHATE SYNTHASE SUBUNIT SNO1-RELATED"/>
    <property type="match status" value="1"/>
</dbReference>
<dbReference type="InterPro" id="IPR002161">
    <property type="entry name" value="PdxT/SNO"/>
</dbReference>
<evidence type="ECO:0000256" key="9">
    <source>
        <dbReference type="ARBA" id="ARBA00064749"/>
    </source>
</evidence>
<dbReference type="PROSITE" id="PS51130">
    <property type="entry name" value="PDXT_SNO_2"/>
    <property type="match status" value="1"/>
</dbReference>
<comment type="catalytic activity">
    <reaction evidence="7 10">
        <text>L-glutamine + H2O = L-glutamate + NH4(+)</text>
        <dbReference type="Rhea" id="RHEA:15889"/>
        <dbReference type="ChEBI" id="CHEBI:15377"/>
        <dbReference type="ChEBI" id="CHEBI:28938"/>
        <dbReference type="ChEBI" id="CHEBI:29985"/>
        <dbReference type="ChEBI" id="CHEBI:58359"/>
        <dbReference type="EC" id="3.5.1.2"/>
    </reaction>
</comment>
<keyword evidence="5 10" id="KW-0456">Lyase</keyword>
<dbReference type="HAMAP" id="MF_01615">
    <property type="entry name" value="PdxT"/>
    <property type="match status" value="1"/>
</dbReference>
<dbReference type="Gene3D" id="3.40.50.880">
    <property type="match status" value="1"/>
</dbReference>
<dbReference type="InterPro" id="IPR029062">
    <property type="entry name" value="Class_I_gatase-like"/>
</dbReference>
<feature type="binding site" evidence="10 12">
    <location>
        <position position="112"/>
    </location>
    <ligand>
        <name>L-glutamine</name>
        <dbReference type="ChEBI" id="CHEBI:58359"/>
    </ligand>
</feature>
<comment type="catalytic activity">
    <reaction evidence="6 10">
        <text>aldehydo-D-ribose 5-phosphate + D-glyceraldehyde 3-phosphate + L-glutamine = pyridoxal 5'-phosphate + L-glutamate + phosphate + 3 H2O + H(+)</text>
        <dbReference type="Rhea" id="RHEA:31507"/>
        <dbReference type="ChEBI" id="CHEBI:15377"/>
        <dbReference type="ChEBI" id="CHEBI:15378"/>
        <dbReference type="ChEBI" id="CHEBI:29985"/>
        <dbReference type="ChEBI" id="CHEBI:43474"/>
        <dbReference type="ChEBI" id="CHEBI:58273"/>
        <dbReference type="ChEBI" id="CHEBI:58359"/>
        <dbReference type="ChEBI" id="CHEBI:59776"/>
        <dbReference type="ChEBI" id="CHEBI:597326"/>
        <dbReference type="EC" id="4.3.3.6"/>
    </reaction>
</comment>
<dbReference type="UniPathway" id="UPA00245"/>
<keyword evidence="4 10" id="KW-0315">Glutamine amidotransferase</keyword>
<proteinExistence type="inferred from homology"/>
<dbReference type="EC" id="3.5.1.2" evidence="10"/>
<reference evidence="13 14" key="1">
    <citation type="submission" date="2018-11" db="EMBL/GenBank/DDBJ databases">
        <title>Genomic Encyclopedia of Type Strains, Phase IV (KMG-IV): sequencing the most valuable type-strain genomes for metagenomic binning, comparative biology and taxonomic classification.</title>
        <authorList>
            <person name="Goeker M."/>
        </authorList>
    </citation>
    <scope>NUCLEOTIDE SEQUENCE [LARGE SCALE GENOMIC DNA]</scope>
    <source>
        <strain evidence="13 14">DSM 102936</strain>
    </source>
</reference>
<accession>A0A3N5BGL7</accession>
<name>A0A3N5BGL7_9THEO</name>
<dbReference type="EMBL" id="RKRE01000002">
    <property type="protein sequence ID" value="RPF47162.1"/>
    <property type="molecule type" value="Genomic_DNA"/>
</dbReference>
<evidence type="ECO:0000256" key="11">
    <source>
        <dbReference type="PIRSR" id="PIRSR005639-1"/>
    </source>
</evidence>
<organism evidence="13 14">
    <name type="scientific">Thermodesulfitimonas autotrophica</name>
    <dbReference type="NCBI Taxonomy" id="1894989"/>
    <lineage>
        <taxon>Bacteria</taxon>
        <taxon>Bacillati</taxon>
        <taxon>Bacillota</taxon>
        <taxon>Clostridia</taxon>
        <taxon>Thermoanaerobacterales</taxon>
        <taxon>Thermoanaerobacteraceae</taxon>
        <taxon>Thermodesulfitimonas</taxon>
    </lineage>
</organism>
<evidence type="ECO:0000256" key="2">
    <source>
        <dbReference type="ARBA" id="ARBA00022801"/>
    </source>
</evidence>
<comment type="function">
    <text evidence="8 10">Catalyzes the hydrolysis of glutamine to glutamate and ammonia as part of the biosynthesis of pyridoxal 5'-phosphate. The resulting ammonia molecule is channeled to the active site of PdxS.</text>
</comment>
<feature type="active site" description="Charge relay system" evidence="10 11">
    <location>
        <position position="177"/>
    </location>
</feature>
<keyword evidence="3 10" id="KW-0663">Pyridoxal phosphate</keyword>
<evidence type="ECO:0000256" key="4">
    <source>
        <dbReference type="ARBA" id="ARBA00022962"/>
    </source>
</evidence>
<dbReference type="CDD" id="cd01749">
    <property type="entry name" value="GATase1_PB"/>
    <property type="match status" value="1"/>
</dbReference>
<dbReference type="PANTHER" id="PTHR31559">
    <property type="entry name" value="PYRIDOXAL 5'-PHOSPHATE SYNTHASE SUBUNIT SNO"/>
    <property type="match status" value="1"/>
</dbReference>
<evidence type="ECO:0000256" key="3">
    <source>
        <dbReference type="ARBA" id="ARBA00022898"/>
    </source>
</evidence>